<reference evidence="2 3" key="1">
    <citation type="submission" date="2020-08" db="EMBL/GenBank/DDBJ databases">
        <title>Genomic Encyclopedia of Type Strains, Phase III (KMG-III): the genomes of soil and plant-associated and newly described type strains.</title>
        <authorList>
            <person name="Whitman W."/>
        </authorList>
    </citation>
    <scope>NUCLEOTIDE SEQUENCE [LARGE SCALE GENOMIC DNA]</scope>
    <source>
        <strain evidence="2 3">CECT 8571</strain>
    </source>
</reference>
<dbReference type="SUPFAM" id="SSF118001">
    <property type="entry name" value="YehU-like"/>
    <property type="match status" value="1"/>
</dbReference>
<proteinExistence type="inferred from homology"/>
<comment type="similarity">
    <text evidence="1">Belongs to the UPF0270 family.</text>
</comment>
<accession>A0A839UQH4</accession>
<dbReference type="RefSeq" id="WP_221197216.1">
    <property type="nucleotide sequence ID" value="NZ_JACHXZ010000002.1"/>
</dbReference>
<organism evidence="2 3">
    <name type="scientific">Simiduia aestuariiviva</name>
    <dbReference type="NCBI Taxonomy" id="1510459"/>
    <lineage>
        <taxon>Bacteria</taxon>
        <taxon>Pseudomonadati</taxon>
        <taxon>Pseudomonadota</taxon>
        <taxon>Gammaproteobacteria</taxon>
        <taxon>Cellvibrionales</taxon>
        <taxon>Cellvibrionaceae</taxon>
        <taxon>Simiduia</taxon>
    </lineage>
</organism>
<evidence type="ECO:0008006" key="4">
    <source>
        <dbReference type="Google" id="ProtNLM"/>
    </source>
</evidence>
<comment type="caution">
    <text evidence="2">The sequence shown here is derived from an EMBL/GenBank/DDBJ whole genome shotgun (WGS) entry which is preliminary data.</text>
</comment>
<gene>
    <name evidence="2" type="ORF">FHS30_001934</name>
</gene>
<dbReference type="Pfam" id="PF06794">
    <property type="entry name" value="UPF0270"/>
    <property type="match status" value="1"/>
</dbReference>
<dbReference type="AlphaFoldDB" id="A0A839UQH4"/>
<dbReference type="InterPro" id="IPR036685">
    <property type="entry name" value="YehU-like_sf"/>
</dbReference>
<protein>
    <recommendedName>
        <fullName evidence="4">YheU family protein</fullName>
    </recommendedName>
</protein>
<name>A0A839UQH4_9GAMM</name>
<evidence type="ECO:0000256" key="1">
    <source>
        <dbReference type="ARBA" id="ARBA00006450"/>
    </source>
</evidence>
<dbReference type="EMBL" id="JACHXZ010000002">
    <property type="protein sequence ID" value="MBB3168750.1"/>
    <property type="molecule type" value="Genomic_DNA"/>
</dbReference>
<evidence type="ECO:0000313" key="3">
    <source>
        <dbReference type="Proteomes" id="UP000559987"/>
    </source>
</evidence>
<dbReference type="Proteomes" id="UP000559987">
    <property type="component" value="Unassembled WGS sequence"/>
</dbReference>
<evidence type="ECO:0000313" key="2">
    <source>
        <dbReference type="EMBL" id="MBB3168750.1"/>
    </source>
</evidence>
<sequence>MIVIPPEQLPPETLQALIEEFVTRDGTDYGEQEVDLATKVTQLREQLRRKQVLIVYDLGAEQANLMTRETYQQQVEQLQAQAPD</sequence>
<keyword evidence="3" id="KW-1185">Reference proteome</keyword>
<dbReference type="InterPro" id="IPR010648">
    <property type="entry name" value="UPF0270"/>
</dbReference>
<dbReference type="Gene3D" id="1.10.10.610">
    <property type="entry name" value="YehU-like"/>
    <property type="match status" value="1"/>
</dbReference>